<dbReference type="EMBL" id="MU254223">
    <property type="protein sequence ID" value="KAG9241371.1"/>
    <property type="molecule type" value="Genomic_DNA"/>
</dbReference>
<dbReference type="Proteomes" id="UP000887226">
    <property type="component" value="Unassembled WGS sequence"/>
</dbReference>
<dbReference type="AlphaFoldDB" id="A0A9P7YX55"/>
<organism evidence="1 2">
    <name type="scientific">Calycina marina</name>
    <dbReference type="NCBI Taxonomy" id="1763456"/>
    <lineage>
        <taxon>Eukaryota</taxon>
        <taxon>Fungi</taxon>
        <taxon>Dikarya</taxon>
        <taxon>Ascomycota</taxon>
        <taxon>Pezizomycotina</taxon>
        <taxon>Leotiomycetes</taxon>
        <taxon>Helotiales</taxon>
        <taxon>Pezizellaceae</taxon>
        <taxon>Calycina</taxon>
    </lineage>
</organism>
<gene>
    <name evidence="1" type="ORF">BJ878DRAFT_232052</name>
</gene>
<keyword evidence="2" id="KW-1185">Reference proteome</keyword>
<reference evidence="1" key="1">
    <citation type="journal article" date="2021" name="IMA Fungus">
        <title>Genomic characterization of three marine fungi, including Emericellopsis atlantica sp. nov. with signatures of a generalist lifestyle and marine biomass degradation.</title>
        <authorList>
            <person name="Hagestad O.C."/>
            <person name="Hou L."/>
            <person name="Andersen J.H."/>
            <person name="Hansen E.H."/>
            <person name="Altermark B."/>
            <person name="Li C."/>
            <person name="Kuhnert E."/>
            <person name="Cox R.J."/>
            <person name="Crous P.W."/>
            <person name="Spatafora J.W."/>
            <person name="Lail K."/>
            <person name="Amirebrahimi M."/>
            <person name="Lipzen A."/>
            <person name="Pangilinan J."/>
            <person name="Andreopoulos W."/>
            <person name="Hayes R.D."/>
            <person name="Ng V."/>
            <person name="Grigoriev I.V."/>
            <person name="Jackson S.A."/>
            <person name="Sutton T.D.S."/>
            <person name="Dobson A.D.W."/>
            <person name="Rama T."/>
        </authorList>
    </citation>
    <scope>NUCLEOTIDE SEQUENCE</scope>
    <source>
        <strain evidence="1">TRa3180A</strain>
    </source>
</reference>
<sequence length="217" mass="23757">MRTTVSSSSPVSVHWRPTSLEVIGEAIKMVSDQSLVFCLIPHNHNLVACRPAPHRQLSHPPNSASGDLPCSLGAATFQAFALTRRMYDSVVVRLGEIRSHTGPLQISTSQQSRNMSCPLRQTSYENPSVLKALSIVGKRGGMAALSWLCIAIDGDDRRWWATRQLAGYMNAAKMQMWWDVTRGDGHVMHHLLTSIAVLLQILGAAVDGPSTGAFREN</sequence>
<protein>
    <submittedName>
        <fullName evidence="1">Uncharacterized protein</fullName>
    </submittedName>
</protein>
<evidence type="ECO:0000313" key="2">
    <source>
        <dbReference type="Proteomes" id="UP000887226"/>
    </source>
</evidence>
<evidence type="ECO:0000313" key="1">
    <source>
        <dbReference type="EMBL" id="KAG9241371.1"/>
    </source>
</evidence>
<comment type="caution">
    <text evidence="1">The sequence shown here is derived from an EMBL/GenBank/DDBJ whole genome shotgun (WGS) entry which is preliminary data.</text>
</comment>
<name>A0A9P7YX55_9HELO</name>
<proteinExistence type="predicted"/>
<accession>A0A9P7YX55</accession>